<dbReference type="NCBIfam" id="NF009150">
    <property type="entry name" value="PRK12497.1-3"/>
    <property type="match status" value="1"/>
</dbReference>
<keyword evidence="3" id="KW-0540">Nuclease</keyword>
<dbReference type="PANTHER" id="PTHR34039:SF1">
    <property type="entry name" value="UPF0102 PROTEIN YRAN"/>
    <property type="match status" value="1"/>
</dbReference>
<dbReference type="RefSeq" id="WP_073047783.1">
    <property type="nucleotide sequence ID" value="NZ_FQZL01000006.1"/>
</dbReference>
<evidence type="ECO:0000256" key="1">
    <source>
        <dbReference type="ARBA" id="ARBA00006738"/>
    </source>
</evidence>
<dbReference type="STRING" id="1121476.SAMN02745751_00895"/>
<gene>
    <name evidence="3" type="ORF">SAMN02745751_00895</name>
</gene>
<protein>
    <recommendedName>
        <fullName evidence="2">UPF0102 protein SAMN02745751_00895</fullName>
    </recommendedName>
</protein>
<dbReference type="InterPro" id="IPR003509">
    <property type="entry name" value="UPF0102_YraN-like"/>
</dbReference>
<evidence type="ECO:0000313" key="3">
    <source>
        <dbReference type="EMBL" id="SHI71960.1"/>
    </source>
</evidence>
<name>A0A1M6DFK2_9FIRM</name>
<organism evidence="3 4">
    <name type="scientific">Dethiosulfatibacter aminovorans DSM 17477</name>
    <dbReference type="NCBI Taxonomy" id="1121476"/>
    <lineage>
        <taxon>Bacteria</taxon>
        <taxon>Bacillati</taxon>
        <taxon>Bacillota</taxon>
        <taxon>Tissierellia</taxon>
        <taxon>Dethiosulfatibacter</taxon>
    </lineage>
</organism>
<dbReference type="NCBIfam" id="TIGR00252">
    <property type="entry name" value="YraN family protein"/>
    <property type="match status" value="1"/>
</dbReference>
<keyword evidence="3" id="KW-0255">Endonuclease</keyword>
<reference evidence="3 4" key="1">
    <citation type="submission" date="2016-11" db="EMBL/GenBank/DDBJ databases">
        <authorList>
            <person name="Jaros S."/>
            <person name="Januszkiewicz K."/>
            <person name="Wedrychowicz H."/>
        </authorList>
    </citation>
    <scope>NUCLEOTIDE SEQUENCE [LARGE SCALE GENOMIC DNA]</scope>
    <source>
        <strain evidence="3 4">DSM 17477</strain>
    </source>
</reference>
<dbReference type="GO" id="GO:0003676">
    <property type="term" value="F:nucleic acid binding"/>
    <property type="evidence" value="ECO:0007669"/>
    <property type="project" value="InterPro"/>
</dbReference>
<proteinExistence type="inferred from homology"/>
<dbReference type="InterPro" id="IPR011856">
    <property type="entry name" value="tRNA_endonuc-like_dom_sf"/>
</dbReference>
<dbReference type="InterPro" id="IPR011335">
    <property type="entry name" value="Restrct_endonuc-II-like"/>
</dbReference>
<keyword evidence="4" id="KW-1185">Reference proteome</keyword>
<dbReference type="HAMAP" id="MF_00048">
    <property type="entry name" value="UPF0102"/>
    <property type="match status" value="1"/>
</dbReference>
<evidence type="ECO:0000313" key="4">
    <source>
        <dbReference type="Proteomes" id="UP000184052"/>
    </source>
</evidence>
<dbReference type="OrthoDB" id="9802516at2"/>
<dbReference type="Gene3D" id="3.40.1350.10">
    <property type="match status" value="1"/>
</dbReference>
<keyword evidence="3" id="KW-0378">Hydrolase</keyword>
<evidence type="ECO:0000256" key="2">
    <source>
        <dbReference type="HAMAP-Rule" id="MF_00048"/>
    </source>
</evidence>
<dbReference type="GO" id="GO:0004519">
    <property type="term" value="F:endonuclease activity"/>
    <property type="evidence" value="ECO:0007669"/>
    <property type="project" value="UniProtKB-KW"/>
</dbReference>
<dbReference type="Proteomes" id="UP000184052">
    <property type="component" value="Unassembled WGS sequence"/>
</dbReference>
<dbReference type="PANTHER" id="PTHR34039">
    <property type="entry name" value="UPF0102 PROTEIN YRAN"/>
    <property type="match status" value="1"/>
</dbReference>
<dbReference type="Pfam" id="PF02021">
    <property type="entry name" value="UPF0102"/>
    <property type="match status" value="1"/>
</dbReference>
<dbReference type="CDD" id="cd20736">
    <property type="entry name" value="PoNe_Nuclease"/>
    <property type="match status" value="1"/>
</dbReference>
<accession>A0A1M6DFK2</accession>
<sequence length="116" mass="13709">MNNREVGSWGEAEVVDYLKKKGYLIVEKNYRTRYSEIDIIAKTGNTICFIEVKSRKTSKYGLPREAVNRKKQNQIIKGAMTYIKYRKLTTFSYRFDVVEVFLNDGRINHIENAFWV</sequence>
<dbReference type="SUPFAM" id="SSF52980">
    <property type="entry name" value="Restriction endonuclease-like"/>
    <property type="match status" value="1"/>
</dbReference>
<comment type="similarity">
    <text evidence="1 2">Belongs to the UPF0102 family.</text>
</comment>
<dbReference type="EMBL" id="FQZL01000006">
    <property type="protein sequence ID" value="SHI71960.1"/>
    <property type="molecule type" value="Genomic_DNA"/>
</dbReference>
<dbReference type="AlphaFoldDB" id="A0A1M6DFK2"/>